<name>A0A2J7RBE2_9NEOP</name>
<keyword evidence="1" id="KW-1133">Transmembrane helix</keyword>
<keyword evidence="1" id="KW-0812">Transmembrane</keyword>
<sequence>MGDVAPGLGLFAITGDFVSLLAGEGPEDIDFLGVEERIVVDGGFAGEDGFDFCNILAVPVAGGAVLLLTGALADFILTAAVSFLSAVVGFFERFLSGALTSSAGFSS</sequence>
<dbReference type="EMBL" id="NEVH01005906">
    <property type="protein sequence ID" value="PNF38157.1"/>
    <property type="molecule type" value="Genomic_DNA"/>
</dbReference>
<keyword evidence="1" id="KW-0472">Membrane</keyword>
<evidence type="ECO:0000256" key="1">
    <source>
        <dbReference type="SAM" id="Phobius"/>
    </source>
</evidence>
<evidence type="ECO:0000313" key="3">
    <source>
        <dbReference type="Proteomes" id="UP000235965"/>
    </source>
</evidence>
<dbReference type="Proteomes" id="UP000235965">
    <property type="component" value="Unassembled WGS sequence"/>
</dbReference>
<comment type="caution">
    <text evidence="2">The sequence shown here is derived from an EMBL/GenBank/DDBJ whole genome shotgun (WGS) entry which is preliminary data.</text>
</comment>
<protein>
    <submittedName>
        <fullName evidence="2">Uncharacterized protein</fullName>
    </submittedName>
</protein>
<dbReference type="InParanoid" id="A0A2J7RBE2"/>
<keyword evidence="3" id="KW-1185">Reference proteome</keyword>
<accession>A0A2J7RBE2</accession>
<gene>
    <name evidence="2" type="ORF">B7P43_G14549</name>
</gene>
<dbReference type="AlphaFoldDB" id="A0A2J7RBE2"/>
<proteinExistence type="predicted"/>
<evidence type="ECO:0000313" key="2">
    <source>
        <dbReference type="EMBL" id="PNF38157.1"/>
    </source>
</evidence>
<reference evidence="2 3" key="1">
    <citation type="submission" date="2017-12" db="EMBL/GenBank/DDBJ databases">
        <title>Hemimetabolous genomes reveal molecular basis of termite eusociality.</title>
        <authorList>
            <person name="Harrison M.C."/>
            <person name="Jongepier E."/>
            <person name="Robertson H.M."/>
            <person name="Arning N."/>
            <person name="Bitard-Feildel T."/>
            <person name="Chao H."/>
            <person name="Childers C.P."/>
            <person name="Dinh H."/>
            <person name="Doddapaneni H."/>
            <person name="Dugan S."/>
            <person name="Gowin J."/>
            <person name="Greiner C."/>
            <person name="Han Y."/>
            <person name="Hu H."/>
            <person name="Hughes D.S.T."/>
            <person name="Huylmans A.-K."/>
            <person name="Kemena C."/>
            <person name="Kremer L.P.M."/>
            <person name="Lee S.L."/>
            <person name="Lopez-Ezquerra A."/>
            <person name="Mallet L."/>
            <person name="Monroy-Kuhn J.M."/>
            <person name="Moser A."/>
            <person name="Murali S.C."/>
            <person name="Muzny D.M."/>
            <person name="Otani S."/>
            <person name="Piulachs M.-D."/>
            <person name="Poelchau M."/>
            <person name="Qu J."/>
            <person name="Schaub F."/>
            <person name="Wada-Katsumata A."/>
            <person name="Worley K.C."/>
            <person name="Xie Q."/>
            <person name="Ylla G."/>
            <person name="Poulsen M."/>
            <person name="Gibbs R.A."/>
            <person name="Schal C."/>
            <person name="Richards S."/>
            <person name="Belles X."/>
            <person name="Korb J."/>
            <person name="Bornberg-Bauer E."/>
        </authorList>
    </citation>
    <scope>NUCLEOTIDE SEQUENCE [LARGE SCALE GENOMIC DNA]</scope>
    <source>
        <tissue evidence="2">Whole body</tissue>
    </source>
</reference>
<organism evidence="2 3">
    <name type="scientific">Cryptotermes secundus</name>
    <dbReference type="NCBI Taxonomy" id="105785"/>
    <lineage>
        <taxon>Eukaryota</taxon>
        <taxon>Metazoa</taxon>
        <taxon>Ecdysozoa</taxon>
        <taxon>Arthropoda</taxon>
        <taxon>Hexapoda</taxon>
        <taxon>Insecta</taxon>
        <taxon>Pterygota</taxon>
        <taxon>Neoptera</taxon>
        <taxon>Polyneoptera</taxon>
        <taxon>Dictyoptera</taxon>
        <taxon>Blattodea</taxon>
        <taxon>Blattoidea</taxon>
        <taxon>Termitoidae</taxon>
        <taxon>Kalotermitidae</taxon>
        <taxon>Cryptotermitinae</taxon>
        <taxon>Cryptotermes</taxon>
    </lineage>
</organism>
<feature type="transmembrane region" description="Helical" evidence="1">
    <location>
        <begin position="64"/>
        <end position="91"/>
    </location>
</feature>